<evidence type="ECO:0000313" key="1">
    <source>
        <dbReference type="EMBL" id="CAH9071834.1"/>
    </source>
</evidence>
<dbReference type="AlphaFoldDB" id="A0AAV0CE23"/>
<keyword evidence="2" id="KW-1185">Reference proteome</keyword>
<dbReference type="Proteomes" id="UP001152523">
    <property type="component" value="Unassembled WGS sequence"/>
</dbReference>
<reference evidence="1" key="1">
    <citation type="submission" date="2022-07" db="EMBL/GenBank/DDBJ databases">
        <authorList>
            <person name="Macas J."/>
            <person name="Novak P."/>
            <person name="Neumann P."/>
        </authorList>
    </citation>
    <scope>NUCLEOTIDE SEQUENCE</scope>
</reference>
<accession>A0AAV0CE23</accession>
<protein>
    <submittedName>
        <fullName evidence="1">Uncharacterized protein</fullName>
    </submittedName>
</protein>
<dbReference type="EMBL" id="CAMAPF010000021">
    <property type="protein sequence ID" value="CAH9071834.1"/>
    <property type="molecule type" value="Genomic_DNA"/>
</dbReference>
<gene>
    <name evidence="1" type="ORF">CEPIT_LOCUS4094</name>
</gene>
<proteinExistence type="predicted"/>
<comment type="caution">
    <text evidence="1">The sequence shown here is derived from an EMBL/GenBank/DDBJ whole genome shotgun (WGS) entry which is preliminary data.</text>
</comment>
<organism evidence="1 2">
    <name type="scientific">Cuscuta epithymum</name>
    <dbReference type="NCBI Taxonomy" id="186058"/>
    <lineage>
        <taxon>Eukaryota</taxon>
        <taxon>Viridiplantae</taxon>
        <taxon>Streptophyta</taxon>
        <taxon>Embryophyta</taxon>
        <taxon>Tracheophyta</taxon>
        <taxon>Spermatophyta</taxon>
        <taxon>Magnoliopsida</taxon>
        <taxon>eudicotyledons</taxon>
        <taxon>Gunneridae</taxon>
        <taxon>Pentapetalae</taxon>
        <taxon>asterids</taxon>
        <taxon>lamiids</taxon>
        <taxon>Solanales</taxon>
        <taxon>Convolvulaceae</taxon>
        <taxon>Cuscuteae</taxon>
        <taxon>Cuscuta</taxon>
        <taxon>Cuscuta subgen. Cuscuta</taxon>
    </lineage>
</organism>
<evidence type="ECO:0000313" key="2">
    <source>
        <dbReference type="Proteomes" id="UP001152523"/>
    </source>
</evidence>
<sequence length="133" mass="15675">MNCLFWNTRGLESSSSKINSLVKQWRIHLLIIIEPMVDNIKIDMNKWHLGWEGALCSSVNKIWIFWDTALLNISDILWHTQLVHFEVTGDIYKGWVTGVYGRHTHVVRKELWENLCSFSNNMIEPWMVGVKVY</sequence>
<name>A0AAV0CE23_9ASTE</name>